<dbReference type="SMART" id="SM00380">
    <property type="entry name" value="AP2"/>
    <property type="match status" value="1"/>
</dbReference>
<evidence type="ECO:0000256" key="6">
    <source>
        <dbReference type="ARBA" id="ARBA00023159"/>
    </source>
</evidence>
<feature type="domain" description="AP2/ERF" evidence="11">
    <location>
        <begin position="90"/>
        <end position="147"/>
    </location>
</feature>
<evidence type="ECO:0000313" key="13">
    <source>
        <dbReference type="Proteomes" id="UP001289374"/>
    </source>
</evidence>
<dbReference type="PRINTS" id="PR00367">
    <property type="entry name" value="ETHRSPELEMNT"/>
</dbReference>
<dbReference type="SUPFAM" id="SSF54171">
    <property type="entry name" value="DNA-binding domain"/>
    <property type="match status" value="1"/>
</dbReference>
<dbReference type="GO" id="GO:0045893">
    <property type="term" value="P:positive regulation of DNA-templated transcription"/>
    <property type="evidence" value="ECO:0007669"/>
    <property type="project" value="TreeGrafter"/>
</dbReference>
<evidence type="ECO:0000256" key="1">
    <source>
        <dbReference type="ARBA" id="ARBA00004123"/>
    </source>
</evidence>
<dbReference type="Proteomes" id="UP001289374">
    <property type="component" value="Unassembled WGS sequence"/>
</dbReference>
<dbReference type="GO" id="GO:0006952">
    <property type="term" value="P:defense response"/>
    <property type="evidence" value="ECO:0007669"/>
    <property type="project" value="UniProtKB-KW"/>
</dbReference>
<dbReference type="PANTHER" id="PTHR31241">
    <property type="entry name" value="DEHYDRATION-RESPONSIVE ELEMENT-BINDING PROTEIN 2C"/>
    <property type="match status" value="1"/>
</dbReference>
<feature type="compositionally biased region" description="Low complexity" evidence="10">
    <location>
        <begin position="164"/>
        <end position="174"/>
    </location>
</feature>
<dbReference type="GO" id="GO:0005634">
    <property type="term" value="C:nucleus"/>
    <property type="evidence" value="ECO:0007669"/>
    <property type="project" value="UniProtKB-SubCell"/>
</dbReference>
<organism evidence="12 13">
    <name type="scientific">Sesamum angolense</name>
    <dbReference type="NCBI Taxonomy" id="2727404"/>
    <lineage>
        <taxon>Eukaryota</taxon>
        <taxon>Viridiplantae</taxon>
        <taxon>Streptophyta</taxon>
        <taxon>Embryophyta</taxon>
        <taxon>Tracheophyta</taxon>
        <taxon>Spermatophyta</taxon>
        <taxon>Magnoliopsida</taxon>
        <taxon>eudicotyledons</taxon>
        <taxon>Gunneridae</taxon>
        <taxon>Pentapetalae</taxon>
        <taxon>asterids</taxon>
        <taxon>lamiids</taxon>
        <taxon>Lamiales</taxon>
        <taxon>Pedaliaceae</taxon>
        <taxon>Sesamum</taxon>
    </lineage>
</organism>
<name>A0AAE1W215_9LAMI</name>
<keyword evidence="6" id="KW-0010">Activator</keyword>
<dbReference type="PANTHER" id="PTHR31241:SF62">
    <property type="entry name" value="DEHYDRATION-RESPONSIVE ELEMENT-BINDING PROTEIN 2D"/>
    <property type="match status" value="1"/>
</dbReference>
<dbReference type="AlphaFoldDB" id="A0AAE1W215"/>
<dbReference type="GO" id="GO:0000976">
    <property type="term" value="F:transcription cis-regulatory region binding"/>
    <property type="evidence" value="ECO:0007669"/>
    <property type="project" value="TreeGrafter"/>
</dbReference>
<proteinExistence type="inferred from homology"/>
<evidence type="ECO:0000313" key="12">
    <source>
        <dbReference type="EMBL" id="KAK4385283.1"/>
    </source>
</evidence>
<keyword evidence="2" id="KW-0611">Plant defense</keyword>
<reference evidence="12" key="1">
    <citation type="submission" date="2020-06" db="EMBL/GenBank/DDBJ databases">
        <authorList>
            <person name="Li T."/>
            <person name="Hu X."/>
            <person name="Zhang T."/>
            <person name="Song X."/>
            <person name="Zhang H."/>
            <person name="Dai N."/>
            <person name="Sheng W."/>
            <person name="Hou X."/>
            <person name="Wei L."/>
        </authorList>
    </citation>
    <scope>NUCLEOTIDE SEQUENCE</scope>
    <source>
        <strain evidence="12">K16</strain>
        <tissue evidence="12">Leaf</tissue>
    </source>
</reference>
<comment type="similarity">
    <text evidence="9">Belongs to the AP2/ERF transcription factor family. ERF subfamily.</text>
</comment>
<evidence type="ECO:0000259" key="11">
    <source>
        <dbReference type="PROSITE" id="PS51032"/>
    </source>
</evidence>
<reference evidence="12" key="2">
    <citation type="journal article" date="2024" name="Plant">
        <title>Genomic evolution and insights into agronomic trait innovations of Sesamum species.</title>
        <authorList>
            <person name="Miao H."/>
            <person name="Wang L."/>
            <person name="Qu L."/>
            <person name="Liu H."/>
            <person name="Sun Y."/>
            <person name="Le M."/>
            <person name="Wang Q."/>
            <person name="Wei S."/>
            <person name="Zheng Y."/>
            <person name="Lin W."/>
            <person name="Duan Y."/>
            <person name="Cao H."/>
            <person name="Xiong S."/>
            <person name="Wang X."/>
            <person name="Wei L."/>
            <person name="Li C."/>
            <person name="Ma Q."/>
            <person name="Ju M."/>
            <person name="Zhao R."/>
            <person name="Li G."/>
            <person name="Mu C."/>
            <person name="Tian Q."/>
            <person name="Mei H."/>
            <person name="Zhang T."/>
            <person name="Gao T."/>
            <person name="Zhang H."/>
        </authorList>
    </citation>
    <scope>NUCLEOTIDE SEQUENCE</scope>
    <source>
        <strain evidence="12">K16</strain>
    </source>
</reference>
<evidence type="ECO:0000256" key="3">
    <source>
        <dbReference type="ARBA" id="ARBA00023015"/>
    </source>
</evidence>
<dbReference type="Gene3D" id="3.30.730.10">
    <property type="entry name" value="AP2/ERF domain"/>
    <property type="match status" value="1"/>
</dbReference>
<evidence type="ECO:0000256" key="10">
    <source>
        <dbReference type="SAM" id="MobiDB-lite"/>
    </source>
</evidence>
<keyword evidence="8" id="KW-0539">Nucleus</keyword>
<evidence type="ECO:0000256" key="8">
    <source>
        <dbReference type="ARBA" id="ARBA00023242"/>
    </source>
</evidence>
<keyword evidence="5" id="KW-0238">DNA-binding</keyword>
<evidence type="ECO:0000256" key="9">
    <source>
        <dbReference type="ARBA" id="ARBA00024343"/>
    </source>
</evidence>
<dbReference type="GO" id="GO:0003700">
    <property type="term" value="F:DNA-binding transcription factor activity"/>
    <property type="evidence" value="ECO:0007669"/>
    <property type="project" value="InterPro"/>
</dbReference>
<dbReference type="CDD" id="cd00018">
    <property type="entry name" value="AP2"/>
    <property type="match status" value="1"/>
</dbReference>
<keyword evidence="7" id="KW-0804">Transcription</keyword>
<sequence length="376" mass="41239">MSVETVERDTEMAVLGQDSNLVSQPVDYTRKRKSRSRRSGTKSVAETLAKWKEYNTTLDSDNKMVRKAPAKGSKKGCMKGKGGPENARCNYRGVRQRTWGKWVAEIREPHRGSRLWLGTFGTALEAALAYDEAAKAMYGECARLNFPSYSSSKDSARECSSLPTTSASESTNSSISDVCLGDVRPKLGTAEIKGENGLQITQKLGLNEASTPMSVVKEEVDEEAPVKEVREGKVDDVKKESVAALYNSGRFSSMEKPYLDDRSSMPPQHQFNNFPLDEMFDVDELLAALDAAPRQASGHQVGTGSYSGQPAETACGSGPFADMSSHWQHSDSELFGSEQTTSGYDNGLDFLKPGRQEDYNFLLSDLFLDLDSDLAI</sequence>
<dbReference type="FunFam" id="3.30.730.10:FF:000001">
    <property type="entry name" value="Ethylene-responsive transcription factor 2"/>
    <property type="match status" value="1"/>
</dbReference>
<evidence type="ECO:0000256" key="5">
    <source>
        <dbReference type="ARBA" id="ARBA00023125"/>
    </source>
</evidence>
<dbReference type="PROSITE" id="PS51032">
    <property type="entry name" value="AP2_ERF"/>
    <property type="match status" value="1"/>
</dbReference>
<dbReference type="InterPro" id="IPR001471">
    <property type="entry name" value="AP2/ERF_dom"/>
</dbReference>
<feature type="region of interest" description="Disordered" evidence="10">
    <location>
        <begin position="1"/>
        <end position="44"/>
    </location>
</feature>
<dbReference type="EMBL" id="JACGWL010000016">
    <property type="protein sequence ID" value="KAK4385283.1"/>
    <property type="molecule type" value="Genomic_DNA"/>
</dbReference>
<feature type="region of interest" description="Disordered" evidence="10">
    <location>
        <begin position="149"/>
        <end position="174"/>
    </location>
</feature>
<feature type="compositionally biased region" description="Basic residues" evidence="10">
    <location>
        <begin position="30"/>
        <end position="40"/>
    </location>
</feature>
<evidence type="ECO:0000256" key="7">
    <source>
        <dbReference type="ARBA" id="ARBA00023163"/>
    </source>
</evidence>
<protein>
    <submittedName>
        <fullName evidence="12">Dehydration-responsive element-binding protein 2A</fullName>
    </submittedName>
</protein>
<keyword evidence="4" id="KW-0346">Stress response</keyword>
<accession>A0AAE1W215</accession>
<comment type="subcellular location">
    <subcellularLocation>
        <location evidence="1">Nucleus</location>
    </subcellularLocation>
</comment>
<evidence type="ECO:0000256" key="4">
    <source>
        <dbReference type="ARBA" id="ARBA00023016"/>
    </source>
</evidence>
<dbReference type="InterPro" id="IPR016177">
    <property type="entry name" value="DNA-bd_dom_sf"/>
</dbReference>
<keyword evidence="3" id="KW-0805">Transcription regulation</keyword>
<gene>
    <name evidence="12" type="ORF">Sango_2652300</name>
</gene>
<feature type="compositionally biased region" description="Basic and acidic residues" evidence="10">
    <location>
        <begin position="1"/>
        <end position="11"/>
    </location>
</feature>
<comment type="caution">
    <text evidence="12">The sequence shown here is derived from an EMBL/GenBank/DDBJ whole genome shotgun (WGS) entry which is preliminary data.</text>
</comment>
<dbReference type="Pfam" id="PF00847">
    <property type="entry name" value="AP2"/>
    <property type="match status" value="1"/>
</dbReference>
<keyword evidence="13" id="KW-1185">Reference proteome</keyword>
<evidence type="ECO:0000256" key="2">
    <source>
        <dbReference type="ARBA" id="ARBA00022821"/>
    </source>
</evidence>
<dbReference type="InterPro" id="IPR036955">
    <property type="entry name" value="AP2/ERF_dom_sf"/>
</dbReference>